<name>A0A4R4YK58_9ACTN</name>
<evidence type="ECO:0000313" key="3">
    <source>
        <dbReference type="Proteomes" id="UP000295124"/>
    </source>
</evidence>
<dbReference type="RefSeq" id="WP_132177281.1">
    <property type="nucleotide sequence ID" value="NZ_SMKX01000225.1"/>
</dbReference>
<evidence type="ECO:0000256" key="1">
    <source>
        <dbReference type="SAM" id="MobiDB-lite"/>
    </source>
</evidence>
<dbReference type="OrthoDB" id="3830204at2"/>
<evidence type="ECO:0000313" key="2">
    <source>
        <dbReference type="EMBL" id="TDD44760.1"/>
    </source>
</evidence>
<proteinExistence type="predicted"/>
<dbReference type="EMBL" id="SMKX01000225">
    <property type="protein sequence ID" value="TDD44760.1"/>
    <property type="molecule type" value="Genomic_DNA"/>
</dbReference>
<keyword evidence="3" id="KW-1185">Reference proteome</keyword>
<protein>
    <submittedName>
        <fullName evidence="2">Uncharacterized protein</fullName>
    </submittedName>
</protein>
<dbReference type="AlphaFoldDB" id="A0A4R4YK58"/>
<feature type="compositionally biased region" description="Basic residues" evidence="1">
    <location>
        <begin position="51"/>
        <end position="67"/>
    </location>
</feature>
<accession>A0A4R4YK58</accession>
<sequence length="67" mass="7701">MYWQLWVAIGIVAAAMLLLLATRLRHAQHVFDDITHVDRPAVVPADELAHRRSHRVAPEHGRHRKHG</sequence>
<gene>
    <name evidence="2" type="ORF">E1263_40025</name>
</gene>
<reference evidence="2 3" key="1">
    <citation type="submission" date="2019-03" db="EMBL/GenBank/DDBJ databases">
        <title>Draft genome sequences of novel Actinobacteria.</title>
        <authorList>
            <person name="Sahin N."/>
            <person name="Ay H."/>
            <person name="Saygin H."/>
        </authorList>
    </citation>
    <scope>NUCLEOTIDE SEQUENCE [LARGE SCALE GENOMIC DNA]</scope>
    <source>
        <strain evidence="2 3">JCM 13523</strain>
    </source>
</reference>
<feature type="region of interest" description="Disordered" evidence="1">
    <location>
        <begin position="48"/>
        <end position="67"/>
    </location>
</feature>
<organism evidence="2 3">
    <name type="scientific">Kribbella antibiotica</name>
    <dbReference type="NCBI Taxonomy" id="190195"/>
    <lineage>
        <taxon>Bacteria</taxon>
        <taxon>Bacillati</taxon>
        <taxon>Actinomycetota</taxon>
        <taxon>Actinomycetes</taxon>
        <taxon>Propionibacteriales</taxon>
        <taxon>Kribbellaceae</taxon>
        <taxon>Kribbella</taxon>
    </lineage>
</organism>
<dbReference type="Proteomes" id="UP000295124">
    <property type="component" value="Unassembled WGS sequence"/>
</dbReference>
<comment type="caution">
    <text evidence="2">The sequence shown here is derived from an EMBL/GenBank/DDBJ whole genome shotgun (WGS) entry which is preliminary data.</text>
</comment>